<protein>
    <submittedName>
        <fullName evidence="4">RNA-binding protein</fullName>
    </submittedName>
</protein>
<name>A0A4Q5LXD0_9BACT</name>
<dbReference type="EMBL" id="SEWF01000025">
    <property type="protein sequence ID" value="RYU94481.1"/>
    <property type="molecule type" value="Genomic_DNA"/>
</dbReference>
<evidence type="ECO:0000256" key="2">
    <source>
        <dbReference type="SAM" id="MobiDB-lite"/>
    </source>
</evidence>
<proteinExistence type="predicted"/>
<evidence type="ECO:0000313" key="4">
    <source>
        <dbReference type="EMBL" id="RYU94481.1"/>
    </source>
</evidence>
<comment type="caution">
    <text evidence="4">The sequence shown here is derived from an EMBL/GenBank/DDBJ whole genome shotgun (WGS) entry which is preliminary data.</text>
</comment>
<evidence type="ECO:0000313" key="5">
    <source>
        <dbReference type="Proteomes" id="UP000293162"/>
    </source>
</evidence>
<keyword evidence="5" id="KW-1185">Reference proteome</keyword>
<dbReference type="OrthoDB" id="9798855at2"/>
<dbReference type="InterPro" id="IPR000504">
    <property type="entry name" value="RRM_dom"/>
</dbReference>
<dbReference type="SMART" id="SM00360">
    <property type="entry name" value="RRM"/>
    <property type="match status" value="1"/>
</dbReference>
<gene>
    <name evidence="4" type="ORF">EWM59_16915</name>
</gene>
<dbReference type="Proteomes" id="UP000293162">
    <property type="component" value="Unassembled WGS sequence"/>
</dbReference>
<dbReference type="SUPFAM" id="SSF54928">
    <property type="entry name" value="RNA-binding domain, RBD"/>
    <property type="match status" value="1"/>
</dbReference>
<dbReference type="InterPro" id="IPR012677">
    <property type="entry name" value="Nucleotide-bd_a/b_plait_sf"/>
</dbReference>
<dbReference type="Pfam" id="PF00076">
    <property type="entry name" value="RRM_1"/>
    <property type="match status" value="1"/>
</dbReference>
<dbReference type="InterPro" id="IPR035979">
    <property type="entry name" value="RBD_domain_sf"/>
</dbReference>
<dbReference type="InterPro" id="IPR052462">
    <property type="entry name" value="SLIRP/GR-RBP-like"/>
</dbReference>
<reference evidence="4 5" key="1">
    <citation type="submission" date="2019-02" db="EMBL/GenBank/DDBJ databases">
        <title>Bacterial novel species Emticicia sp. 17J42-9 isolated from soil.</title>
        <authorList>
            <person name="Jung H.-Y."/>
        </authorList>
    </citation>
    <scope>NUCLEOTIDE SEQUENCE [LARGE SCALE GENOMIC DNA]</scope>
    <source>
        <strain evidence="4 5">17J42-9</strain>
    </source>
</reference>
<dbReference type="GO" id="GO:0003723">
    <property type="term" value="F:RNA binding"/>
    <property type="evidence" value="ECO:0007669"/>
    <property type="project" value="UniProtKB-KW"/>
</dbReference>
<dbReference type="PROSITE" id="PS50102">
    <property type="entry name" value="RRM"/>
    <property type="match status" value="1"/>
</dbReference>
<keyword evidence="1" id="KW-0694">RNA-binding</keyword>
<evidence type="ECO:0000259" key="3">
    <source>
        <dbReference type="PROSITE" id="PS50102"/>
    </source>
</evidence>
<evidence type="ECO:0000256" key="1">
    <source>
        <dbReference type="ARBA" id="ARBA00022884"/>
    </source>
</evidence>
<sequence>MDIFVGSIPFKLKEKDLRALFEKYGEVTSVKIVKDKVTRQNKGFGFVDMSDEDAVRNAIHELNGTELMGRTLEVGISEKKETPKPVKNFKINQQGKATGNFRGIGKGYDKRKKK</sequence>
<organism evidence="4 5">
    <name type="scientific">Emticicia agri</name>
    <dbReference type="NCBI Taxonomy" id="2492393"/>
    <lineage>
        <taxon>Bacteria</taxon>
        <taxon>Pseudomonadati</taxon>
        <taxon>Bacteroidota</taxon>
        <taxon>Cytophagia</taxon>
        <taxon>Cytophagales</taxon>
        <taxon>Leadbetterellaceae</taxon>
        <taxon>Emticicia</taxon>
    </lineage>
</organism>
<feature type="domain" description="RRM" evidence="3">
    <location>
        <begin position="1"/>
        <end position="79"/>
    </location>
</feature>
<feature type="region of interest" description="Disordered" evidence="2">
    <location>
        <begin position="94"/>
        <end position="114"/>
    </location>
</feature>
<dbReference type="PANTHER" id="PTHR48027">
    <property type="entry name" value="HETEROGENEOUS NUCLEAR RIBONUCLEOPROTEIN 87F-RELATED"/>
    <property type="match status" value="1"/>
</dbReference>
<dbReference type="RefSeq" id="WP_130022415.1">
    <property type="nucleotide sequence ID" value="NZ_SEWF01000025.1"/>
</dbReference>
<dbReference type="AlphaFoldDB" id="A0A4Q5LXD0"/>
<dbReference type="Gene3D" id="3.30.70.330">
    <property type="match status" value="1"/>
</dbReference>
<accession>A0A4Q5LXD0</accession>